<dbReference type="STRING" id="442341.SAMN04487959_11649"/>
<dbReference type="RefSeq" id="WP_092849389.1">
    <property type="nucleotide sequence ID" value="NZ_FOPY01000016.1"/>
</dbReference>
<feature type="domain" description="Tripartite ATP-independent periplasmic transporters DctQ component" evidence="10">
    <location>
        <begin position="21"/>
        <end position="152"/>
    </location>
</feature>
<gene>
    <name evidence="11" type="ORF">SAMN04487959_11649</name>
</gene>
<name>A0A1I3F788_9GAMM</name>
<keyword evidence="3" id="KW-1003">Cell membrane</keyword>
<keyword evidence="7 9" id="KW-0472">Membrane</keyword>
<protein>
    <recommendedName>
        <fullName evidence="9">TRAP transporter small permease protein</fullName>
    </recommendedName>
</protein>
<comment type="similarity">
    <text evidence="8 9">Belongs to the TRAP transporter small permease family.</text>
</comment>
<dbReference type="GO" id="GO:0005886">
    <property type="term" value="C:plasma membrane"/>
    <property type="evidence" value="ECO:0007669"/>
    <property type="project" value="UniProtKB-SubCell"/>
</dbReference>
<dbReference type="GO" id="GO:0015740">
    <property type="term" value="P:C4-dicarboxylate transport"/>
    <property type="evidence" value="ECO:0007669"/>
    <property type="project" value="TreeGrafter"/>
</dbReference>
<evidence type="ECO:0000256" key="2">
    <source>
        <dbReference type="ARBA" id="ARBA00022448"/>
    </source>
</evidence>
<dbReference type="GO" id="GO:0022857">
    <property type="term" value="F:transmembrane transporter activity"/>
    <property type="evidence" value="ECO:0007669"/>
    <property type="project" value="UniProtKB-UniRule"/>
</dbReference>
<dbReference type="PANTHER" id="PTHR35011">
    <property type="entry name" value="2,3-DIKETO-L-GULONATE TRAP TRANSPORTER SMALL PERMEASE PROTEIN YIAM"/>
    <property type="match status" value="1"/>
</dbReference>
<comment type="function">
    <text evidence="9">Part of the tripartite ATP-independent periplasmic (TRAP) transport system.</text>
</comment>
<comment type="subcellular location">
    <subcellularLocation>
        <location evidence="1 9">Cell inner membrane</location>
        <topology evidence="1 9">Multi-pass membrane protein</topology>
    </subcellularLocation>
</comment>
<keyword evidence="12" id="KW-1185">Reference proteome</keyword>
<accession>A0A1I3F788</accession>
<keyword evidence="2 9" id="KW-0813">Transport</keyword>
<feature type="transmembrane region" description="Helical" evidence="9">
    <location>
        <begin position="125"/>
        <end position="144"/>
    </location>
</feature>
<dbReference type="Proteomes" id="UP000199040">
    <property type="component" value="Unassembled WGS sequence"/>
</dbReference>
<reference evidence="11 12" key="1">
    <citation type="submission" date="2016-10" db="EMBL/GenBank/DDBJ databases">
        <authorList>
            <person name="de Groot N.N."/>
        </authorList>
    </citation>
    <scope>NUCLEOTIDE SEQUENCE [LARGE SCALE GENOMIC DNA]</scope>
    <source>
        <strain evidence="11 12">CGMCC 1.6848</strain>
    </source>
</reference>
<sequence>MNSKPDARLERVLATLALVVIALISLGNVIVRYVTDASFAFTEEISVFLLVVLTFAGAAVAMRRNGHIRIGLLERALPSGPRRALIVFQWLSGATVLGLVVWFGAKLAIEEYRWETQSPGLGVPQWWYIVWLPVLAGLMLLRLTQQSWDRLRGRLSDDES</sequence>
<evidence type="ECO:0000259" key="10">
    <source>
        <dbReference type="Pfam" id="PF04290"/>
    </source>
</evidence>
<evidence type="ECO:0000256" key="7">
    <source>
        <dbReference type="ARBA" id="ARBA00023136"/>
    </source>
</evidence>
<evidence type="ECO:0000256" key="8">
    <source>
        <dbReference type="ARBA" id="ARBA00038436"/>
    </source>
</evidence>
<feature type="transmembrane region" description="Helical" evidence="9">
    <location>
        <begin position="84"/>
        <end position="105"/>
    </location>
</feature>
<evidence type="ECO:0000256" key="1">
    <source>
        <dbReference type="ARBA" id="ARBA00004429"/>
    </source>
</evidence>
<evidence type="ECO:0000256" key="9">
    <source>
        <dbReference type="RuleBase" id="RU369079"/>
    </source>
</evidence>
<organism evidence="11 12">
    <name type="scientific">Modicisalibacter xianhensis</name>
    <dbReference type="NCBI Taxonomy" id="442341"/>
    <lineage>
        <taxon>Bacteria</taxon>
        <taxon>Pseudomonadati</taxon>
        <taxon>Pseudomonadota</taxon>
        <taxon>Gammaproteobacteria</taxon>
        <taxon>Oceanospirillales</taxon>
        <taxon>Halomonadaceae</taxon>
        <taxon>Modicisalibacter</taxon>
    </lineage>
</organism>
<keyword evidence="4 9" id="KW-0997">Cell inner membrane</keyword>
<dbReference type="Pfam" id="PF04290">
    <property type="entry name" value="DctQ"/>
    <property type="match status" value="1"/>
</dbReference>
<dbReference type="PANTHER" id="PTHR35011:SF10">
    <property type="entry name" value="TRAP TRANSPORTER SMALL PERMEASE PROTEIN"/>
    <property type="match status" value="1"/>
</dbReference>
<evidence type="ECO:0000256" key="6">
    <source>
        <dbReference type="ARBA" id="ARBA00022989"/>
    </source>
</evidence>
<comment type="subunit">
    <text evidence="9">The complex comprises the extracytoplasmic solute receptor protein and the two transmembrane proteins.</text>
</comment>
<evidence type="ECO:0000256" key="4">
    <source>
        <dbReference type="ARBA" id="ARBA00022519"/>
    </source>
</evidence>
<evidence type="ECO:0000256" key="5">
    <source>
        <dbReference type="ARBA" id="ARBA00022692"/>
    </source>
</evidence>
<dbReference type="AlphaFoldDB" id="A0A1I3F788"/>
<evidence type="ECO:0000256" key="3">
    <source>
        <dbReference type="ARBA" id="ARBA00022475"/>
    </source>
</evidence>
<evidence type="ECO:0000313" key="12">
    <source>
        <dbReference type="Proteomes" id="UP000199040"/>
    </source>
</evidence>
<keyword evidence="5 9" id="KW-0812">Transmembrane</keyword>
<feature type="transmembrane region" description="Helical" evidence="9">
    <location>
        <begin position="45"/>
        <end position="63"/>
    </location>
</feature>
<dbReference type="InterPro" id="IPR007387">
    <property type="entry name" value="TRAP_DctQ"/>
</dbReference>
<feature type="transmembrane region" description="Helical" evidence="9">
    <location>
        <begin position="12"/>
        <end position="33"/>
    </location>
</feature>
<keyword evidence="6 9" id="KW-1133">Transmembrane helix</keyword>
<evidence type="ECO:0000313" key="11">
    <source>
        <dbReference type="EMBL" id="SFI07020.1"/>
    </source>
</evidence>
<dbReference type="InterPro" id="IPR055348">
    <property type="entry name" value="DctQ"/>
</dbReference>
<proteinExistence type="inferred from homology"/>
<dbReference type="EMBL" id="FOPY01000016">
    <property type="protein sequence ID" value="SFI07020.1"/>
    <property type="molecule type" value="Genomic_DNA"/>
</dbReference>